<keyword evidence="8 11" id="KW-0560">Oxidoreductase</keyword>
<feature type="binding site" evidence="13">
    <location>
        <begin position="224"/>
        <end position="225"/>
    </location>
    <ligand>
        <name>FMN</name>
        <dbReference type="ChEBI" id="CHEBI:58210"/>
    </ligand>
</feature>
<dbReference type="InterPro" id="IPR035587">
    <property type="entry name" value="DUS-like_FMN-bd"/>
</dbReference>
<dbReference type="CDD" id="cd02801">
    <property type="entry name" value="DUS_like_FMN"/>
    <property type="match status" value="1"/>
</dbReference>
<dbReference type="InterPro" id="IPR001269">
    <property type="entry name" value="DUS_fam"/>
</dbReference>
<evidence type="ECO:0000259" key="14">
    <source>
        <dbReference type="Pfam" id="PF01207"/>
    </source>
</evidence>
<comment type="similarity">
    <text evidence="11">Belongs to the dus family.</text>
</comment>
<evidence type="ECO:0000256" key="2">
    <source>
        <dbReference type="ARBA" id="ARBA00022555"/>
    </source>
</evidence>
<protein>
    <recommendedName>
        <fullName evidence="11">tRNA-dihydrouridine synthase</fullName>
        <ecNumber evidence="11">1.3.1.-</ecNumber>
    </recommendedName>
</protein>
<dbReference type="OrthoDB" id="9764501at2"/>
<evidence type="ECO:0000256" key="4">
    <source>
        <dbReference type="ARBA" id="ARBA00022643"/>
    </source>
</evidence>
<evidence type="ECO:0000256" key="8">
    <source>
        <dbReference type="ARBA" id="ARBA00023002"/>
    </source>
</evidence>
<evidence type="ECO:0000256" key="11">
    <source>
        <dbReference type="PIRNR" id="PIRNR006621"/>
    </source>
</evidence>
<evidence type="ECO:0000313" key="16">
    <source>
        <dbReference type="Proteomes" id="UP000014977"/>
    </source>
</evidence>
<dbReference type="Proteomes" id="UP000014977">
    <property type="component" value="Unassembled WGS sequence"/>
</dbReference>
<dbReference type="PATRIC" id="fig|1121405.3.peg.3136"/>
<evidence type="ECO:0000256" key="3">
    <source>
        <dbReference type="ARBA" id="ARBA00022630"/>
    </source>
</evidence>
<keyword evidence="16" id="KW-1185">Reference proteome</keyword>
<dbReference type="eggNOG" id="COG0042">
    <property type="taxonomic scope" value="Bacteria"/>
</dbReference>
<evidence type="ECO:0000256" key="12">
    <source>
        <dbReference type="PIRSR" id="PIRSR006621-1"/>
    </source>
</evidence>
<comment type="catalytic activity">
    <reaction evidence="10">
        <text>a 5,6-dihydrouridine in tRNA + NAD(+) = a uridine in tRNA + NADH + H(+)</text>
        <dbReference type="Rhea" id="RHEA:54452"/>
        <dbReference type="Rhea" id="RHEA-COMP:13339"/>
        <dbReference type="Rhea" id="RHEA-COMP:13887"/>
        <dbReference type="ChEBI" id="CHEBI:15378"/>
        <dbReference type="ChEBI" id="CHEBI:57540"/>
        <dbReference type="ChEBI" id="CHEBI:57945"/>
        <dbReference type="ChEBI" id="CHEBI:65315"/>
        <dbReference type="ChEBI" id="CHEBI:74443"/>
    </reaction>
</comment>
<evidence type="ECO:0000313" key="15">
    <source>
        <dbReference type="EMBL" id="EPR37618.1"/>
    </source>
</evidence>
<keyword evidence="7" id="KW-0694">RNA-binding</keyword>
<feature type="binding site" evidence="13">
    <location>
        <position position="70"/>
    </location>
    <ligand>
        <name>FMN</name>
        <dbReference type="ChEBI" id="CHEBI:58210"/>
    </ligand>
</feature>
<dbReference type="InterPro" id="IPR004652">
    <property type="entry name" value="DusB-like"/>
</dbReference>
<keyword evidence="6" id="KW-0521">NADP</keyword>
<dbReference type="GO" id="GO:0050660">
    <property type="term" value="F:flavin adenine dinucleotide binding"/>
    <property type="evidence" value="ECO:0007669"/>
    <property type="project" value="InterPro"/>
</dbReference>
<evidence type="ECO:0000256" key="1">
    <source>
        <dbReference type="ARBA" id="ARBA00002790"/>
    </source>
</evidence>
<dbReference type="Gene3D" id="1.10.1200.80">
    <property type="entry name" value="Putative flavin oxidoreducatase, domain 2"/>
    <property type="match status" value="1"/>
</dbReference>
<dbReference type="InterPro" id="IPR013785">
    <property type="entry name" value="Aldolase_TIM"/>
</dbReference>
<comment type="caution">
    <text evidence="15">The sequence shown here is derived from an EMBL/GenBank/DDBJ whole genome shotgun (WGS) entry which is preliminary data.</text>
</comment>
<dbReference type="EC" id="1.3.1.-" evidence="11"/>
<evidence type="ECO:0000256" key="9">
    <source>
        <dbReference type="ARBA" id="ARBA00048205"/>
    </source>
</evidence>
<accession>S7UZ02</accession>
<proteinExistence type="inferred from homology"/>
<dbReference type="EMBL" id="ATHJ01000102">
    <property type="protein sequence ID" value="EPR37618.1"/>
    <property type="molecule type" value="Genomic_DNA"/>
</dbReference>
<evidence type="ECO:0000256" key="6">
    <source>
        <dbReference type="ARBA" id="ARBA00022857"/>
    </source>
</evidence>
<dbReference type="SUPFAM" id="SSF51395">
    <property type="entry name" value="FMN-linked oxidoreductases"/>
    <property type="match status" value="1"/>
</dbReference>
<evidence type="ECO:0000256" key="13">
    <source>
        <dbReference type="PIRSR" id="PIRSR006621-2"/>
    </source>
</evidence>
<name>S7UZ02_DESML</name>
<dbReference type="PANTHER" id="PTHR45846:SF1">
    <property type="entry name" value="TRNA-DIHYDROURIDINE(47) SYNTHASE [NAD(P)(+)]-LIKE"/>
    <property type="match status" value="1"/>
</dbReference>
<feature type="binding site" evidence="13">
    <location>
        <position position="169"/>
    </location>
    <ligand>
        <name>FMN</name>
        <dbReference type="ChEBI" id="CHEBI:58210"/>
    </ligand>
</feature>
<keyword evidence="3 11" id="KW-0285">Flavoprotein</keyword>
<evidence type="ECO:0000256" key="7">
    <source>
        <dbReference type="ARBA" id="ARBA00022884"/>
    </source>
</evidence>
<reference evidence="15 16" key="1">
    <citation type="journal article" date="2013" name="Genome Announc.">
        <title>Draft genome sequences for three mercury-methylating, sulfate-reducing bacteria.</title>
        <authorList>
            <person name="Brown S.D."/>
            <person name="Hurt R.A.Jr."/>
            <person name="Gilmour C.C."/>
            <person name="Elias D.A."/>
        </authorList>
    </citation>
    <scope>NUCLEOTIDE SEQUENCE [LARGE SCALE GENOMIC DNA]</scope>
    <source>
        <strain evidence="15 16">DSM 2059</strain>
    </source>
</reference>
<keyword evidence="5 11" id="KW-0819">tRNA processing</keyword>
<organism evidence="15 16">
    <name type="scientific">Desulfococcus multivorans DSM 2059</name>
    <dbReference type="NCBI Taxonomy" id="1121405"/>
    <lineage>
        <taxon>Bacteria</taxon>
        <taxon>Pseudomonadati</taxon>
        <taxon>Thermodesulfobacteriota</taxon>
        <taxon>Desulfobacteria</taxon>
        <taxon>Desulfobacterales</taxon>
        <taxon>Desulfococcaceae</taxon>
        <taxon>Desulfococcus</taxon>
    </lineage>
</organism>
<evidence type="ECO:0000256" key="5">
    <source>
        <dbReference type="ARBA" id="ARBA00022694"/>
    </source>
</evidence>
<comment type="catalytic activity">
    <reaction evidence="9">
        <text>a 5,6-dihydrouridine in tRNA + NADP(+) = a uridine in tRNA + NADPH + H(+)</text>
        <dbReference type="Rhea" id="RHEA:23624"/>
        <dbReference type="Rhea" id="RHEA-COMP:13339"/>
        <dbReference type="Rhea" id="RHEA-COMP:13887"/>
        <dbReference type="ChEBI" id="CHEBI:15378"/>
        <dbReference type="ChEBI" id="CHEBI:57783"/>
        <dbReference type="ChEBI" id="CHEBI:58349"/>
        <dbReference type="ChEBI" id="CHEBI:65315"/>
        <dbReference type="ChEBI" id="CHEBI:74443"/>
    </reaction>
</comment>
<keyword evidence="13" id="KW-0547">Nucleotide-binding</keyword>
<feature type="binding site" evidence="13">
    <location>
        <position position="139"/>
    </location>
    <ligand>
        <name>FMN</name>
        <dbReference type="ChEBI" id="CHEBI:58210"/>
    </ligand>
</feature>
<dbReference type="InterPro" id="IPR024036">
    <property type="entry name" value="tRNA-dHydroUridine_Synthase_C"/>
</dbReference>
<keyword evidence="2" id="KW-0820">tRNA-binding</keyword>
<comment type="cofactor">
    <cofactor evidence="11 13">
        <name>FMN</name>
        <dbReference type="ChEBI" id="CHEBI:58210"/>
    </cofactor>
</comment>
<dbReference type="STRING" id="897.B2D07_17135"/>
<keyword evidence="4 11" id="KW-0288">FMN</keyword>
<dbReference type="GO" id="GO:0017150">
    <property type="term" value="F:tRNA dihydrouridine synthase activity"/>
    <property type="evidence" value="ECO:0007669"/>
    <property type="project" value="InterPro"/>
</dbReference>
<dbReference type="RefSeq" id="WP_020878113.1">
    <property type="nucleotide sequence ID" value="NZ_ATHJ01000102.1"/>
</dbReference>
<evidence type="ECO:0000256" key="10">
    <source>
        <dbReference type="ARBA" id="ARBA00048802"/>
    </source>
</evidence>
<gene>
    <name evidence="15" type="ORF">dsmv_3046</name>
</gene>
<feature type="active site" description="Proton donor" evidence="12">
    <location>
        <position position="100"/>
    </location>
</feature>
<dbReference type="NCBIfam" id="TIGR00737">
    <property type="entry name" value="nifR3_yhdG"/>
    <property type="match status" value="1"/>
</dbReference>
<dbReference type="PIRSF" id="PIRSF006621">
    <property type="entry name" value="Dus"/>
    <property type="match status" value="1"/>
</dbReference>
<dbReference type="GO" id="GO:0000049">
    <property type="term" value="F:tRNA binding"/>
    <property type="evidence" value="ECO:0007669"/>
    <property type="project" value="UniProtKB-KW"/>
</dbReference>
<dbReference type="Pfam" id="PF01207">
    <property type="entry name" value="Dus"/>
    <property type="match status" value="1"/>
</dbReference>
<feature type="domain" description="DUS-like FMN-binding" evidence="14">
    <location>
        <begin position="14"/>
        <end position="314"/>
    </location>
</feature>
<sequence>MKIGRVSLENGLVMAPLAGITNLPFRLLAKAAGCGLVVSEMISANGLVHGSRKTVQMLAGDPGEKPLAVQIFGADPGMMAEAAGIAEAAGADILDINFGCAVKKILKSGSGAALMRTPGTARAVLTAVRRRIRIPLTIKIRSGWDPSGEQAVAVARLAEECGVDAVAVHPRTAVQGFRGRSDWSVIAAVKAAVTIPVIGNGDIVVPEDALRMRRETGCEGIMVGRAAIGAPWLFSRIAALERGESLPPETLELRLSTMMRYLDASVAHLGEAVACRMMRSRLGWFVRGLPHGSRFRAALTRIETRSEALSLIEALRQASDEDVSASAWV</sequence>
<dbReference type="AlphaFoldDB" id="S7UZ02"/>
<dbReference type="PANTHER" id="PTHR45846">
    <property type="entry name" value="TRNA-DIHYDROURIDINE(47) SYNTHASE [NAD(P)(+)]-LIKE"/>
    <property type="match status" value="1"/>
</dbReference>
<dbReference type="Gene3D" id="3.20.20.70">
    <property type="entry name" value="Aldolase class I"/>
    <property type="match status" value="1"/>
</dbReference>
<comment type="function">
    <text evidence="1 11">Catalyzes the synthesis of 5,6-dihydrouridine (D), a modified base found in the D-loop of most tRNAs, via the reduction of the C5-C6 double bond in target uridines.</text>
</comment>